<evidence type="ECO:0000313" key="2">
    <source>
        <dbReference type="EMBL" id="CAG6497582.1"/>
    </source>
</evidence>
<name>A0A8D8CPY5_CULPI</name>
<evidence type="ECO:0000256" key="1">
    <source>
        <dbReference type="SAM" id="MobiDB-lite"/>
    </source>
</evidence>
<sequence length="143" mass="16240">MWCTVWLTQRMAKSLRPEVPTKRSSFGRISSRGCSSTPTVTRSSACRSTRCPTSWPRVPCRTFPSGRRSRKRSRSTKPQPGLTRAPGPTMANIWRWAWPTGSFRSATRRGTRRSRSSGRGALTVRSLGWRGILRRPVRRTFCA</sequence>
<accession>A0A8D8CPY5</accession>
<feature type="compositionally biased region" description="Polar residues" evidence="1">
    <location>
        <begin position="22"/>
        <end position="52"/>
    </location>
</feature>
<feature type="region of interest" description="Disordered" evidence="1">
    <location>
        <begin position="22"/>
        <end position="90"/>
    </location>
</feature>
<proteinExistence type="predicted"/>
<dbReference type="EMBL" id="HBUE01133263">
    <property type="protein sequence ID" value="CAG6497582.1"/>
    <property type="molecule type" value="Transcribed_RNA"/>
</dbReference>
<reference evidence="2" key="1">
    <citation type="submission" date="2021-05" db="EMBL/GenBank/DDBJ databases">
        <authorList>
            <person name="Alioto T."/>
            <person name="Alioto T."/>
            <person name="Gomez Garrido J."/>
        </authorList>
    </citation>
    <scope>NUCLEOTIDE SEQUENCE</scope>
</reference>
<organism evidence="2">
    <name type="scientific">Culex pipiens</name>
    <name type="common">House mosquito</name>
    <dbReference type="NCBI Taxonomy" id="7175"/>
    <lineage>
        <taxon>Eukaryota</taxon>
        <taxon>Metazoa</taxon>
        <taxon>Ecdysozoa</taxon>
        <taxon>Arthropoda</taxon>
        <taxon>Hexapoda</taxon>
        <taxon>Insecta</taxon>
        <taxon>Pterygota</taxon>
        <taxon>Neoptera</taxon>
        <taxon>Endopterygota</taxon>
        <taxon>Diptera</taxon>
        <taxon>Nematocera</taxon>
        <taxon>Culicoidea</taxon>
        <taxon>Culicidae</taxon>
        <taxon>Culicinae</taxon>
        <taxon>Culicini</taxon>
        <taxon>Culex</taxon>
        <taxon>Culex</taxon>
    </lineage>
</organism>
<dbReference type="AlphaFoldDB" id="A0A8D8CPY5"/>
<protein>
    <submittedName>
        <fullName evidence="2">(northern house mosquito) hypothetical protein</fullName>
    </submittedName>
</protein>